<evidence type="ECO:0000256" key="3">
    <source>
        <dbReference type="ARBA" id="ARBA00022737"/>
    </source>
</evidence>
<dbReference type="Proteomes" id="UP001305779">
    <property type="component" value="Unassembled WGS sequence"/>
</dbReference>
<dbReference type="Gene3D" id="3.30.160.60">
    <property type="entry name" value="Classic Zinc Finger"/>
    <property type="match status" value="1"/>
</dbReference>
<feature type="region of interest" description="Disordered" evidence="8">
    <location>
        <begin position="278"/>
        <end position="304"/>
    </location>
</feature>
<evidence type="ECO:0000256" key="1">
    <source>
        <dbReference type="ARBA" id="ARBA00004123"/>
    </source>
</evidence>
<dbReference type="Pfam" id="PF00096">
    <property type="entry name" value="zf-C2H2"/>
    <property type="match status" value="1"/>
</dbReference>
<dbReference type="PROSITE" id="PS50157">
    <property type="entry name" value="ZINC_FINGER_C2H2_2"/>
    <property type="match status" value="2"/>
</dbReference>
<dbReference type="SUPFAM" id="SSF57667">
    <property type="entry name" value="beta-beta-alpha zinc fingers"/>
    <property type="match status" value="1"/>
</dbReference>
<evidence type="ECO:0000256" key="8">
    <source>
        <dbReference type="SAM" id="MobiDB-lite"/>
    </source>
</evidence>
<feature type="chain" id="PRO_5046107022" description="C2H2-type domain-containing protein" evidence="9">
    <location>
        <begin position="25"/>
        <end position="415"/>
    </location>
</feature>
<dbReference type="InterPro" id="IPR050331">
    <property type="entry name" value="Zinc_finger"/>
</dbReference>
<reference evidence="11 12" key="1">
    <citation type="journal article" date="2023" name="G3 (Bethesda)">
        <title>A chromosome-level genome assembly of Zasmidium syzygii isolated from banana leaves.</title>
        <authorList>
            <person name="van Westerhoven A.C."/>
            <person name="Mehrabi R."/>
            <person name="Talebi R."/>
            <person name="Steentjes M.B.F."/>
            <person name="Corcolon B."/>
            <person name="Chong P.A."/>
            <person name="Kema G.H.J."/>
            <person name="Seidl M.F."/>
        </authorList>
    </citation>
    <scope>NUCLEOTIDE SEQUENCE [LARGE SCALE GENOMIC DNA]</scope>
    <source>
        <strain evidence="11 12">P124</strain>
    </source>
</reference>
<sequence length="415" mass="46645">MTWINNRFATVLVLILILAVCAHAHPNGGDEPFDNMEWSNLFSVGGQFADALAFNQFNTQMPQLPQSQSQPDRYDPDYYTFTGAGLPGTMQSQPRHSNPQSAPILTFAQEQTLPMNNYTSMPLGRWVGDQNAMQQQLQQPIGVSMGYPSSSSGMTASSNAANMYGYPQAPQPQHHTWPMQPQPSIPENQQGFQDFNTAHFNAHGPMPIPQMDNQINLEPSQPMNSVPQILPTEVTNNPNFQPGMVPSAPGNMLGWINRAPAIGDRTLPARLDTNMLAPPEAHSANRSPTSASTTGSSTRGSRRQKWEMTGDFVCHWCSAGFTTQGDLTHHLRSHQPYLSRQHVCKHCDKRFQYRKDLLRHLPKHDPNRKKYYCHFTGCKYHNRGFGRQDHLDRHIQTQHRIDTPQQSSRPSSTHA</sequence>
<feature type="domain" description="C2H2-type" evidence="10">
    <location>
        <begin position="312"/>
        <end position="334"/>
    </location>
</feature>
<dbReference type="PANTHER" id="PTHR16515:SF49">
    <property type="entry name" value="GASTRULA ZINC FINGER PROTEIN XLCGF49.1-LIKE-RELATED"/>
    <property type="match status" value="1"/>
</dbReference>
<evidence type="ECO:0000313" key="11">
    <source>
        <dbReference type="EMBL" id="KAK4499337.1"/>
    </source>
</evidence>
<evidence type="ECO:0000259" key="10">
    <source>
        <dbReference type="PROSITE" id="PS50157"/>
    </source>
</evidence>
<protein>
    <recommendedName>
        <fullName evidence="10">C2H2-type domain-containing protein</fullName>
    </recommendedName>
</protein>
<dbReference type="InterPro" id="IPR036236">
    <property type="entry name" value="Znf_C2H2_sf"/>
</dbReference>
<dbReference type="SMART" id="SM00355">
    <property type="entry name" value="ZnF_C2H2"/>
    <property type="match status" value="3"/>
</dbReference>
<dbReference type="InterPro" id="IPR013087">
    <property type="entry name" value="Znf_C2H2_type"/>
</dbReference>
<keyword evidence="5" id="KW-0862">Zinc</keyword>
<keyword evidence="12" id="KW-1185">Reference proteome</keyword>
<proteinExistence type="predicted"/>
<comment type="subcellular location">
    <subcellularLocation>
        <location evidence="1">Nucleus</location>
    </subcellularLocation>
</comment>
<organism evidence="11 12">
    <name type="scientific">Zasmidium cellare</name>
    <name type="common">Wine cellar mold</name>
    <name type="synonym">Racodium cellare</name>
    <dbReference type="NCBI Taxonomy" id="395010"/>
    <lineage>
        <taxon>Eukaryota</taxon>
        <taxon>Fungi</taxon>
        <taxon>Dikarya</taxon>
        <taxon>Ascomycota</taxon>
        <taxon>Pezizomycotina</taxon>
        <taxon>Dothideomycetes</taxon>
        <taxon>Dothideomycetidae</taxon>
        <taxon>Mycosphaerellales</taxon>
        <taxon>Mycosphaerellaceae</taxon>
        <taxon>Zasmidium</taxon>
    </lineage>
</organism>
<comment type="caution">
    <text evidence="11">The sequence shown here is derived from an EMBL/GenBank/DDBJ whole genome shotgun (WGS) entry which is preliminary data.</text>
</comment>
<dbReference type="PANTHER" id="PTHR16515">
    <property type="entry name" value="PR DOMAIN ZINC FINGER PROTEIN"/>
    <property type="match status" value="1"/>
</dbReference>
<keyword evidence="3" id="KW-0677">Repeat</keyword>
<name>A0ABR0ECW6_ZASCE</name>
<gene>
    <name evidence="11" type="ORF">PRZ48_009850</name>
</gene>
<keyword evidence="2" id="KW-0479">Metal-binding</keyword>
<evidence type="ECO:0000256" key="7">
    <source>
        <dbReference type="PROSITE-ProRule" id="PRU00042"/>
    </source>
</evidence>
<dbReference type="EMBL" id="JAXOVC010000007">
    <property type="protein sequence ID" value="KAK4499337.1"/>
    <property type="molecule type" value="Genomic_DNA"/>
</dbReference>
<evidence type="ECO:0000256" key="9">
    <source>
        <dbReference type="SAM" id="SignalP"/>
    </source>
</evidence>
<keyword evidence="9" id="KW-0732">Signal</keyword>
<feature type="compositionally biased region" description="Low complexity" evidence="8">
    <location>
        <begin position="286"/>
        <end position="299"/>
    </location>
</feature>
<keyword evidence="4 7" id="KW-0863">Zinc-finger</keyword>
<feature type="signal peptide" evidence="9">
    <location>
        <begin position="1"/>
        <end position="24"/>
    </location>
</feature>
<keyword evidence="6" id="KW-0539">Nucleus</keyword>
<evidence type="ECO:0000256" key="4">
    <source>
        <dbReference type="ARBA" id="ARBA00022771"/>
    </source>
</evidence>
<evidence type="ECO:0000256" key="2">
    <source>
        <dbReference type="ARBA" id="ARBA00022723"/>
    </source>
</evidence>
<dbReference type="PROSITE" id="PS00028">
    <property type="entry name" value="ZINC_FINGER_C2H2_1"/>
    <property type="match status" value="2"/>
</dbReference>
<feature type="domain" description="C2H2-type" evidence="10">
    <location>
        <begin position="342"/>
        <end position="369"/>
    </location>
</feature>
<accession>A0ABR0ECW6</accession>
<evidence type="ECO:0000256" key="5">
    <source>
        <dbReference type="ARBA" id="ARBA00022833"/>
    </source>
</evidence>
<evidence type="ECO:0000313" key="12">
    <source>
        <dbReference type="Proteomes" id="UP001305779"/>
    </source>
</evidence>
<evidence type="ECO:0000256" key="6">
    <source>
        <dbReference type="ARBA" id="ARBA00023242"/>
    </source>
</evidence>